<dbReference type="PANTHER" id="PTHR46586">
    <property type="entry name" value="ANKYRIN REPEAT-CONTAINING PROTEIN"/>
    <property type="match status" value="1"/>
</dbReference>
<evidence type="ECO:0000313" key="1">
    <source>
        <dbReference type="EMBL" id="ETL44753.1"/>
    </source>
</evidence>
<organism evidence="1 2">
    <name type="scientific">Phytophthora nicotianae</name>
    <name type="common">Potato buckeye rot agent</name>
    <name type="synonym">Phytophthora parasitica</name>
    <dbReference type="NCBI Taxonomy" id="4792"/>
    <lineage>
        <taxon>Eukaryota</taxon>
        <taxon>Sar</taxon>
        <taxon>Stramenopiles</taxon>
        <taxon>Oomycota</taxon>
        <taxon>Peronosporomycetes</taxon>
        <taxon>Peronosporales</taxon>
        <taxon>Peronosporaceae</taxon>
        <taxon>Phytophthora</taxon>
    </lineage>
</organism>
<protein>
    <submittedName>
        <fullName evidence="1">Uncharacterized protein</fullName>
    </submittedName>
</protein>
<dbReference type="AlphaFoldDB" id="W2JGP1"/>
<name>W2JGP1_PHYNI</name>
<dbReference type="Proteomes" id="UP000053864">
    <property type="component" value="Unassembled WGS sequence"/>
</dbReference>
<dbReference type="EMBL" id="KI671892">
    <property type="protein sequence ID" value="ETL44753.1"/>
    <property type="molecule type" value="Genomic_DNA"/>
</dbReference>
<evidence type="ECO:0000313" key="2">
    <source>
        <dbReference type="Proteomes" id="UP000053864"/>
    </source>
</evidence>
<reference evidence="1 2" key="1">
    <citation type="submission" date="2013-11" db="EMBL/GenBank/DDBJ databases">
        <title>The Genome Sequence of Phytophthora parasitica CJ05E6.</title>
        <authorList>
            <consortium name="The Broad Institute Genomics Platform"/>
            <person name="Russ C."/>
            <person name="Tyler B."/>
            <person name="Panabieres F."/>
            <person name="Shan W."/>
            <person name="Tripathy S."/>
            <person name="Grunwald N."/>
            <person name="Machado M."/>
            <person name="Johnson C.S."/>
            <person name="Arredondo F."/>
            <person name="Hong C."/>
            <person name="Coffey M."/>
            <person name="Young S.K."/>
            <person name="Zeng Q."/>
            <person name="Gargeya S."/>
            <person name="Fitzgerald M."/>
            <person name="Abouelleil A."/>
            <person name="Alvarado L."/>
            <person name="Chapman S.B."/>
            <person name="Gainer-Dewar J."/>
            <person name="Goldberg J."/>
            <person name="Griggs A."/>
            <person name="Gujja S."/>
            <person name="Hansen M."/>
            <person name="Howarth C."/>
            <person name="Imamovic A."/>
            <person name="Ireland A."/>
            <person name="Larimer J."/>
            <person name="McCowan C."/>
            <person name="Murphy C."/>
            <person name="Pearson M."/>
            <person name="Poon T.W."/>
            <person name="Priest M."/>
            <person name="Roberts A."/>
            <person name="Saif S."/>
            <person name="Shea T."/>
            <person name="Sykes S."/>
            <person name="Wortman J."/>
            <person name="Nusbaum C."/>
            <person name="Birren B."/>
        </authorList>
    </citation>
    <scope>NUCLEOTIDE SEQUENCE [LARGE SCALE GENOMIC DNA]</scope>
    <source>
        <strain evidence="1 2">CJ05E6</strain>
    </source>
</reference>
<gene>
    <name evidence="1" type="ORF">L916_04989</name>
</gene>
<dbReference type="InterPro" id="IPR052050">
    <property type="entry name" value="SecEffector_AnkRepeat"/>
</dbReference>
<proteinExistence type="predicted"/>
<sequence length="91" mass="10075">MKWLHENQEDGYTTAAMGNAVAFGNMTVVQWLHNNREGGYTTNAMDHAALAALGTTAWVATTDEKLAQCMADVAIKVSEGHLEIPEWRFQH</sequence>
<dbReference type="PANTHER" id="PTHR46586:SF3">
    <property type="entry name" value="ANKYRIN REPEAT-CONTAINING PROTEIN"/>
    <property type="match status" value="1"/>
</dbReference>
<accession>W2JGP1</accession>